<dbReference type="RefSeq" id="WP_123849073.1">
    <property type="nucleotide sequence ID" value="NZ_RPDH01000003.1"/>
</dbReference>
<feature type="chain" id="PRO_5018232086" evidence="1">
    <location>
        <begin position="19"/>
        <end position="225"/>
    </location>
</feature>
<dbReference type="Pfam" id="PF16389">
    <property type="entry name" value="DUF4998"/>
    <property type="match status" value="1"/>
</dbReference>
<proteinExistence type="predicted"/>
<protein>
    <submittedName>
        <fullName evidence="2">DUF4998 domain-containing protein</fullName>
    </submittedName>
</protein>
<dbReference type="PROSITE" id="PS51257">
    <property type="entry name" value="PROKAR_LIPOPROTEIN"/>
    <property type="match status" value="1"/>
</dbReference>
<organism evidence="2 3">
    <name type="scientific">Chitinophaga lutea</name>
    <dbReference type="NCBI Taxonomy" id="2488634"/>
    <lineage>
        <taxon>Bacteria</taxon>
        <taxon>Pseudomonadati</taxon>
        <taxon>Bacteroidota</taxon>
        <taxon>Chitinophagia</taxon>
        <taxon>Chitinophagales</taxon>
        <taxon>Chitinophagaceae</taxon>
        <taxon>Chitinophaga</taxon>
    </lineage>
</organism>
<evidence type="ECO:0000256" key="1">
    <source>
        <dbReference type="SAM" id="SignalP"/>
    </source>
</evidence>
<feature type="signal peptide" evidence="1">
    <location>
        <begin position="1"/>
        <end position="18"/>
    </location>
</feature>
<dbReference type="OrthoDB" id="1043438at2"/>
<accession>A0A3N4PDD0</accession>
<name>A0A3N4PDD0_9BACT</name>
<keyword evidence="1" id="KW-0732">Signal</keyword>
<evidence type="ECO:0000313" key="2">
    <source>
        <dbReference type="EMBL" id="RPE05428.1"/>
    </source>
</evidence>
<dbReference type="AlphaFoldDB" id="A0A3N4PDD0"/>
<dbReference type="EMBL" id="RPDH01000003">
    <property type="protein sequence ID" value="RPE05428.1"/>
    <property type="molecule type" value="Genomic_DNA"/>
</dbReference>
<dbReference type="Proteomes" id="UP000278351">
    <property type="component" value="Unassembled WGS sequence"/>
</dbReference>
<gene>
    <name evidence="2" type="ORF">EGT74_23880</name>
</gene>
<evidence type="ECO:0000313" key="3">
    <source>
        <dbReference type="Proteomes" id="UP000278351"/>
    </source>
</evidence>
<reference evidence="2 3" key="1">
    <citation type="submission" date="2018-11" db="EMBL/GenBank/DDBJ databases">
        <title>Chitinophaga lutea sp.nov., isolate from arsenic contaminated soil.</title>
        <authorList>
            <person name="Zong Y."/>
        </authorList>
    </citation>
    <scope>NUCLEOTIDE SEQUENCE [LARGE SCALE GENOMIC DNA]</scope>
    <source>
        <strain evidence="2 3">ZY74</strain>
    </source>
</reference>
<comment type="caution">
    <text evidence="2">The sequence shown here is derived from an EMBL/GenBank/DDBJ whole genome shotgun (WGS) entry which is preliminary data.</text>
</comment>
<keyword evidence="3" id="KW-1185">Reference proteome</keyword>
<sequence>MKCIRYICFVLAAGFALAACDKTDKAYKDFAPGGEITYPGKADSLKVNPGKQRAQLTWLLKTDSRIVKCRIYWNRRADSADVNVTRTTGVDTIRHTLGDMGEGPYVFEVYTFNAQGDRSIKAEANGDVYGSFYESNLVNRTLKSAVITGGNTKLDWDESDPRSPGVDLRYKDAAGQPQTRRVPATEKTTLITGAVQAGSVEFQTLYLPVPNAIDTFRAATAKVNL</sequence>